<dbReference type="GO" id="GO:0046983">
    <property type="term" value="F:protein dimerization activity"/>
    <property type="evidence" value="ECO:0007669"/>
    <property type="project" value="InterPro"/>
</dbReference>
<keyword evidence="4" id="KW-0238">DNA-binding</keyword>
<dbReference type="InterPro" id="IPR036638">
    <property type="entry name" value="HLH_DNA-bd_sf"/>
</dbReference>
<dbReference type="PANTHER" id="PTHR16223:SF56">
    <property type="entry name" value="TRANSCRIPTION FACTOR BHLH110"/>
    <property type="match status" value="1"/>
</dbReference>
<name>A0A9E8Z3Z2_NOTNI</name>
<dbReference type="Gene3D" id="4.10.280.10">
    <property type="entry name" value="Helix-loop-helix DNA-binding domain"/>
    <property type="match status" value="1"/>
</dbReference>
<evidence type="ECO:0000256" key="5">
    <source>
        <dbReference type="ARBA" id="ARBA00023163"/>
    </source>
</evidence>
<proteinExistence type="evidence at transcript level"/>
<dbReference type="InterPro" id="IPR011598">
    <property type="entry name" value="bHLH_dom"/>
</dbReference>
<organism evidence="9">
    <name type="scientific">Nothapodytes nimmoniana</name>
    <name type="common">Nothapodytes foetida</name>
    <dbReference type="NCBI Taxonomy" id="159386"/>
    <lineage>
        <taxon>Eukaryota</taxon>
        <taxon>Viridiplantae</taxon>
        <taxon>Streptophyta</taxon>
        <taxon>Embryophyta</taxon>
        <taxon>Tracheophyta</taxon>
        <taxon>Spermatophyta</taxon>
        <taxon>Magnoliopsida</taxon>
        <taxon>eudicotyledons</taxon>
        <taxon>Gunneridae</taxon>
        <taxon>Pentapetalae</taxon>
        <taxon>asterids</taxon>
        <taxon>lamiids</taxon>
        <taxon>Icacinales</taxon>
        <taxon>Icacinaceae</taxon>
        <taxon>Nothapodytes</taxon>
    </lineage>
</organism>
<reference evidence="9" key="1">
    <citation type="submission" date="2022-08" db="EMBL/GenBank/DDBJ databases">
        <title>Phylogenomics of transcriptionally active AP2/ERF and bHLH transcription factors and their promoter regions regulating camptothecin biosynthesis in Nothapodytes nimmoniana.</title>
        <authorList>
            <person name="Godbole R.C."/>
            <person name="Pable A.A."/>
            <person name="Singh S."/>
            <person name="Barvkar V.T."/>
        </authorList>
    </citation>
    <scope>NUCLEOTIDE SEQUENCE</scope>
</reference>
<comment type="subunit">
    <text evidence="2">Homodimer.</text>
</comment>
<accession>A0A9E8Z3Z2</accession>
<dbReference type="EMBL" id="OP311542">
    <property type="protein sequence ID" value="WAK86070.1"/>
    <property type="molecule type" value="mRNA"/>
</dbReference>
<feature type="region of interest" description="Disordered" evidence="7">
    <location>
        <begin position="257"/>
        <end position="279"/>
    </location>
</feature>
<dbReference type="CDD" id="cd11393">
    <property type="entry name" value="bHLH_AtbHLH_like"/>
    <property type="match status" value="1"/>
</dbReference>
<protein>
    <submittedName>
        <fullName evidence="9">Transcription factor bHLH24</fullName>
    </submittedName>
</protein>
<sequence>MDSANLHYQDQLVESSSLTTLSAHATAATSHAWSSNSIFNSTIGNLNANVNGVLVNSRNSRQQNDLFPSLNNASMIQDLGSHRNSYTGSFFTSQPVAAFDPHVSRIKADTSDSHQRFTEPRVNDLNNKHLLRTSSSGCHINTALQLVQNVVSDIPGNAAPHPSRGIFSQIFPTVNISDLNQPSSMNSLDMNLRALDLHTYANLSGSLIHPSQAYAAAWKDGFSYGLDNMHQAGQKPSISPREVLSYTNRVIETNKRSSGTVLEQKVPQATPKKSKLESHTACPPFKVRKEKLGDRVAALQQLVAPFGKTDTASVLMEAIGYIKFLQNQAETLSVPYMKSSRNKNTRTIQGGLVVDGNEEPKRDLRSQGLCLVPLSCLDYIADSSNGGVWPHPNFIGGI</sequence>
<dbReference type="InterPro" id="IPR045843">
    <property type="entry name" value="IND-like"/>
</dbReference>
<dbReference type="SUPFAM" id="SSF47459">
    <property type="entry name" value="HLH, helix-loop-helix DNA-binding domain"/>
    <property type="match status" value="1"/>
</dbReference>
<evidence type="ECO:0000256" key="3">
    <source>
        <dbReference type="ARBA" id="ARBA00023015"/>
    </source>
</evidence>
<evidence type="ECO:0000256" key="4">
    <source>
        <dbReference type="ARBA" id="ARBA00023125"/>
    </source>
</evidence>
<evidence type="ECO:0000313" key="9">
    <source>
        <dbReference type="EMBL" id="WAK86070.1"/>
    </source>
</evidence>
<comment type="subcellular location">
    <subcellularLocation>
        <location evidence="1">Nucleus</location>
    </subcellularLocation>
</comment>
<dbReference type="GO" id="GO:0000981">
    <property type="term" value="F:DNA-binding transcription factor activity, RNA polymerase II-specific"/>
    <property type="evidence" value="ECO:0007669"/>
    <property type="project" value="TreeGrafter"/>
</dbReference>
<dbReference type="FunFam" id="4.10.280.10:FF:000032">
    <property type="entry name" value="Transcription factor bHLH123 family"/>
    <property type="match status" value="1"/>
</dbReference>
<dbReference type="InterPro" id="IPR045239">
    <property type="entry name" value="bHLH95_bHLH"/>
</dbReference>
<dbReference type="PROSITE" id="PS50888">
    <property type="entry name" value="BHLH"/>
    <property type="match status" value="1"/>
</dbReference>
<dbReference type="AlphaFoldDB" id="A0A9E8Z3Z2"/>
<evidence type="ECO:0000256" key="6">
    <source>
        <dbReference type="ARBA" id="ARBA00023242"/>
    </source>
</evidence>
<keyword evidence="5" id="KW-0804">Transcription</keyword>
<dbReference type="PANTHER" id="PTHR16223">
    <property type="entry name" value="TRANSCRIPTION FACTOR BHLH83-RELATED"/>
    <property type="match status" value="1"/>
</dbReference>
<evidence type="ECO:0000256" key="1">
    <source>
        <dbReference type="ARBA" id="ARBA00004123"/>
    </source>
</evidence>
<keyword evidence="3" id="KW-0805">Transcription regulation</keyword>
<evidence type="ECO:0000256" key="7">
    <source>
        <dbReference type="SAM" id="MobiDB-lite"/>
    </source>
</evidence>
<feature type="domain" description="BHLH" evidence="8">
    <location>
        <begin position="276"/>
        <end position="325"/>
    </location>
</feature>
<dbReference type="GO" id="GO:0000978">
    <property type="term" value="F:RNA polymerase II cis-regulatory region sequence-specific DNA binding"/>
    <property type="evidence" value="ECO:0007669"/>
    <property type="project" value="TreeGrafter"/>
</dbReference>
<evidence type="ECO:0000256" key="2">
    <source>
        <dbReference type="ARBA" id="ARBA00011738"/>
    </source>
</evidence>
<keyword evidence="6" id="KW-0539">Nucleus</keyword>
<dbReference type="GO" id="GO:0005634">
    <property type="term" value="C:nucleus"/>
    <property type="evidence" value="ECO:0007669"/>
    <property type="project" value="UniProtKB-SubCell"/>
</dbReference>
<evidence type="ECO:0000259" key="8">
    <source>
        <dbReference type="PROSITE" id="PS50888"/>
    </source>
</evidence>